<dbReference type="KEGG" id="scou:SCORR_v1c01010"/>
<dbReference type="InterPro" id="IPR046342">
    <property type="entry name" value="CBS_dom_sf"/>
</dbReference>
<keyword evidence="7 13" id="KW-0658">Purine biosynthesis</keyword>
<feature type="binding site" description="in other chain" evidence="13 17">
    <location>
        <position position="329"/>
    </location>
    <ligand>
        <name>K(+)</name>
        <dbReference type="ChEBI" id="CHEBI:29103"/>
        <note>ligand shared between two tetrameric partners</note>
    </ligand>
</feature>
<dbReference type="SMART" id="SM01240">
    <property type="entry name" value="IMPDH"/>
    <property type="match status" value="1"/>
</dbReference>
<dbReference type="PROSITE" id="PS00487">
    <property type="entry name" value="IMP_DH_GMP_RED"/>
    <property type="match status" value="1"/>
</dbReference>
<dbReference type="FunFam" id="3.20.20.70:FF:000003">
    <property type="entry name" value="GMP reductase"/>
    <property type="match status" value="1"/>
</dbReference>
<comment type="subunit">
    <text evidence="3 13">Homotetramer.</text>
</comment>
<comment type="cofactor">
    <cofactor evidence="1 13">
        <name>K(+)</name>
        <dbReference type="ChEBI" id="CHEBI:29103"/>
    </cofactor>
</comment>
<feature type="domain" description="CBS" evidence="21">
    <location>
        <begin position="118"/>
        <end position="177"/>
    </location>
</feature>
<dbReference type="SMART" id="SM00116">
    <property type="entry name" value="CBS"/>
    <property type="match status" value="2"/>
</dbReference>
<evidence type="ECO:0000256" key="8">
    <source>
        <dbReference type="ARBA" id="ARBA00022958"/>
    </source>
</evidence>
<comment type="pathway">
    <text evidence="13 20">Purine metabolism; XMP biosynthesis via de novo pathway; XMP from IMP: step 1/1.</text>
</comment>
<feature type="binding site" evidence="13">
    <location>
        <position position="492"/>
    </location>
    <ligand>
        <name>K(+)</name>
        <dbReference type="ChEBI" id="CHEBI:29103"/>
        <note>ligand shared between two tetrameric partners</note>
    </ligand>
</feature>
<feature type="active site" description="Thioimidate intermediate" evidence="13 14">
    <location>
        <position position="329"/>
    </location>
</feature>
<evidence type="ECO:0000256" key="13">
    <source>
        <dbReference type="HAMAP-Rule" id="MF_01964"/>
    </source>
</evidence>
<comment type="activity regulation">
    <text evidence="13">Mycophenolic acid (MPA) is a non-competitive inhibitor that prevents formation of the closed enzyme conformation by binding to the same site as the amobile flap. In contrast, mizoribine monophosphate (MZP) is a competitive inhibitor that induces the closed conformation. MPA is a potent inhibitor of mammalian IMPDHs but a poor inhibitor of the bacterial enzymes. MZP is a more potent inhibitor of bacterial IMPDH.</text>
</comment>
<keyword evidence="11 18" id="KW-0129">CBS domain</keyword>
<evidence type="ECO:0000256" key="6">
    <source>
        <dbReference type="ARBA" id="ARBA00022749"/>
    </source>
</evidence>
<evidence type="ECO:0000256" key="10">
    <source>
        <dbReference type="ARBA" id="ARBA00023027"/>
    </source>
</evidence>
<keyword evidence="4 13" id="KW-0479">Metal-binding</keyword>
<feature type="binding site" evidence="13 15">
    <location>
        <begin position="409"/>
        <end position="413"/>
    </location>
    <ligand>
        <name>IMP</name>
        <dbReference type="ChEBI" id="CHEBI:58053"/>
    </ligand>
</feature>
<gene>
    <name evidence="13 22" type="primary">guaB</name>
    <name evidence="22" type="ORF">SCORR_v1c01010</name>
</gene>
<dbReference type="UniPathway" id="UPA00601">
    <property type="reaction ID" value="UER00295"/>
</dbReference>
<evidence type="ECO:0000256" key="7">
    <source>
        <dbReference type="ARBA" id="ARBA00022755"/>
    </source>
</evidence>
<dbReference type="SUPFAM" id="SSF54631">
    <property type="entry name" value="CBS-domain pair"/>
    <property type="match status" value="1"/>
</dbReference>
<feature type="binding site" evidence="13 15">
    <location>
        <begin position="362"/>
        <end position="364"/>
    </location>
    <ligand>
        <name>IMP</name>
        <dbReference type="ChEBI" id="CHEBI:58053"/>
    </ligand>
</feature>
<evidence type="ECO:0000256" key="5">
    <source>
        <dbReference type="ARBA" id="ARBA00022737"/>
    </source>
</evidence>
<dbReference type="NCBIfam" id="TIGR01302">
    <property type="entry name" value="IMP_dehydrog"/>
    <property type="match status" value="1"/>
</dbReference>
<sequence>MMLHQNHQVQLSGNKIGDKMDLDNLNGKIISSGITFDDVLIVPNYSEVLPSDVITKTKLTKDIELNIPIISAAMDTVTESRLAIEMARAGGLGVIHKNLSIEDQAIEVQKVKRNVSGFVTDPITINSNTKVSRANELMGLYKISGLPVVDENNKLIGIVTNRDLKYFYDFDSPVNAIMTTKNLITGNSMTSLDEAKDIMVKNKIEKLPIVDDNYKIIGLITTKDIDKAIDYPNACKDKKGRLRVAAAIGVSSDYMDRADALIEAQVDALVIDSAHGNSEGIINVVKEIRKKYDSINIIAGNICTADAAKNLYEAGANAVKVGVGPGSICTTRVVTGVGVPQITAINDIYNYAKDLDLTVIADGGIKYSGDIVKAIAAGANCVMLGSIFAGTVESPGEEIILNGKKYKSYIGMGSIAAMKRGSSDRYFQKGAKKLVPEGIEGRVPFKGKVKDVIFQLIGGLRSGMGYTGSKTIEVLMNETKFVKVTSASLIESHPHDIEIAKEAPNYNK</sequence>
<dbReference type="InterPro" id="IPR013785">
    <property type="entry name" value="Aldolase_TIM"/>
</dbReference>
<dbReference type="InterPro" id="IPR015875">
    <property type="entry name" value="IMP_DH/GMP_Rdtase_CS"/>
</dbReference>
<feature type="binding site" description="in other chain" evidence="13 17">
    <location>
        <position position="326"/>
    </location>
    <ligand>
        <name>K(+)</name>
        <dbReference type="ChEBI" id="CHEBI:29103"/>
        <note>ligand shared between two tetrameric partners</note>
    </ligand>
</feature>
<evidence type="ECO:0000256" key="11">
    <source>
        <dbReference type="ARBA" id="ARBA00023122"/>
    </source>
</evidence>
<evidence type="ECO:0000256" key="12">
    <source>
        <dbReference type="ARBA" id="ARBA00048028"/>
    </source>
</evidence>
<evidence type="ECO:0000256" key="1">
    <source>
        <dbReference type="ARBA" id="ARBA00001958"/>
    </source>
</evidence>
<feature type="binding site" evidence="13">
    <location>
        <position position="493"/>
    </location>
    <ligand>
        <name>K(+)</name>
        <dbReference type="ChEBI" id="CHEBI:29103"/>
        <note>ligand shared between two tetrameric partners</note>
    </ligand>
</feature>
<comment type="caution">
    <text evidence="13">Lacks conserved residue(s) required for the propagation of feature annotation.</text>
</comment>
<keyword evidence="9 13" id="KW-0560">Oxidoreductase</keyword>
<evidence type="ECO:0000256" key="9">
    <source>
        <dbReference type="ARBA" id="ARBA00023002"/>
    </source>
</evidence>
<dbReference type="PANTHER" id="PTHR11911:SF111">
    <property type="entry name" value="INOSINE-5'-MONOPHOSPHATE DEHYDROGENASE"/>
    <property type="match status" value="1"/>
</dbReference>
<feature type="active site" description="Proton acceptor" evidence="13 14">
    <location>
        <position position="425"/>
    </location>
</feature>
<dbReference type="Gene3D" id="3.20.20.70">
    <property type="entry name" value="Aldolase class I"/>
    <property type="match status" value="1"/>
</dbReference>
<dbReference type="CDD" id="cd00381">
    <property type="entry name" value="IMPDH"/>
    <property type="match status" value="1"/>
</dbReference>
<feature type="binding site" evidence="13">
    <location>
        <position position="272"/>
    </location>
    <ligand>
        <name>NAD(+)</name>
        <dbReference type="ChEBI" id="CHEBI:57540"/>
    </ligand>
</feature>
<feature type="binding site" evidence="13 15">
    <location>
        <begin position="385"/>
        <end position="386"/>
    </location>
    <ligand>
        <name>IMP</name>
        <dbReference type="ChEBI" id="CHEBI:58053"/>
    </ligand>
</feature>
<dbReference type="HAMAP" id="MF_01964">
    <property type="entry name" value="IMPDH"/>
    <property type="match status" value="1"/>
</dbReference>
<organism evidence="22 23">
    <name type="scientific">Spiroplasma corruscae</name>
    <dbReference type="NCBI Taxonomy" id="216934"/>
    <lineage>
        <taxon>Bacteria</taxon>
        <taxon>Bacillati</taxon>
        <taxon>Mycoplasmatota</taxon>
        <taxon>Mollicutes</taxon>
        <taxon>Entomoplasmatales</taxon>
        <taxon>Spiroplasmataceae</taxon>
        <taxon>Spiroplasma</taxon>
    </lineage>
</organism>
<keyword evidence="5" id="KW-0677">Repeat</keyword>
<keyword evidence="10 13" id="KW-0520">NAD</keyword>
<evidence type="ECO:0000313" key="23">
    <source>
        <dbReference type="Proteomes" id="UP000203229"/>
    </source>
</evidence>
<comment type="catalytic activity">
    <reaction evidence="12 13 20">
        <text>IMP + NAD(+) + H2O = XMP + NADH + H(+)</text>
        <dbReference type="Rhea" id="RHEA:11708"/>
        <dbReference type="ChEBI" id="CHEBI:15377"/>
        <dbReference type="ChEBI" id="CHEBI:15378"/>
        <dbReference type="ChEBI" id="CHEBI:57464"/>
        <dbReference type="ChEBI" id="CHEBI:57540"/>
        <dbReference type="ChEBI" id="CHEBI:57945"/>
        <dbReference type="ChEBI" id="CHEBI:58053"/>
        <dbReference type="EC" id="1.1.1.205"/>
    </reaction>
</comment>
<keyword evidence="23" id="KW-1185">Reference proteome</keyword>
<dbReference type="Proteomes" id="UP000203229">
    <property type="component" value="Chromosome"/>
</dbReference>
<evidence type="ECO:0000256" key="20">
    <source>
        <dbReference type="RuleBase" id="RU003928"/>
    </source>
</evidence>
<protein>
    <recommendedName>
        <fullName evidence="13 20">Inosine-5'-monophosphate dehydrogenase</fullName>
        <shortName evidence="13">IMP dehydrogenase</shortName>
        <shortName evidence="13">IMPD</shortName>
        <shortName evidence="13">IMPDH</shortName>
        <ecNumber evidence="13 20">1.1.1.205</ecNumber>
    </recommendedName>
</protein>
<evidence type="ECO:0000256" key="4">
    <source>
        <dbReference type="ARBA" id="ARBA00022723"/>
    </source>
</evidence>
<dbReference type="InterPro" id="IPR000644">
    <property type="entry name" value="CBS_dom"/>
</dbReference>
<dbReference type="CDD" id="cd04601">
    <property type="entry name" value="CBS_pair_IMPDH"/>
    <property type="match status" value="1"/>
</dbReference>
<evidence type="ECO:0000256" key="16">
    <source>
        <dbReference type="PIRSR" id="PIRSR000130-3"/>
    </source>
</evidence>
<feature type="binding site" evidence="13 15">
    <location>
        <position position="327"/>
    </location>
    <ligand>
        <name>IMP</name>
        <dbReference type="ChEBI" id="CHEBI:58053"/>
    </ligand>
</feature>
<feature type="binding site" evidence="13 16">
    <location>
        <begin position="322"/>
        <end position="324"/>
    </location>
    <ligand>
        <name>NAD(+)</name>
        <dbReference type="ChEBI" id="CHEBI:57540"/>
    </ligand>
</feature>
<dbReference type="GO" id="GO:0046872">
    <property type="term" value="F:metal ion binding"/>
    <property type="evidence" value="ECO:0007669"/>
    <property type="project" value="UniProtKB-UniRule"/>
</dbReference>
<evidence type="ECO:0000259" key="21">
    <source>
        <dbReference type="PROSITE" id="PS51371"/>
    </source>
</evidence>
<feature type="binding site" evidence="16">
    <location>
        <begin position="272"/>
        <end position="274"/>
    </location>
    <ligand>
        <name>NAD(+)</name>
        <dbReference type="ChEBI" id="CHEBI:57540"/>
    </ligand>
</feature>
<evidence type="ECO:0000256" key="3">
    <source>
        <dbReference type="ARBA" id="ARBA00011881"/>
    </source>
</evidence>
<dbReference type="PANTHER" id="PTHR11911">
    <property type="entry name" value="INOSINE-5-MONOPHOSPHATE DEHYDROGENASE RELATED"/>
    <property type="match status" value="1"/>
</dbReference>
<dbReference type="InterPro" id="IPR001093">
    <property type="entry name" value="IMP_DH_GMPRt"/>
</dbReference>
<comment type="similarity">
    <text evidence="2 13 19">Belongs to the IMPDH/GMPR family.</text>
</comment>
<comment type="function">
    <text evidence="13">Catalyzes the conversion of inosine 5'-phosphate (IMP) to xanthosine 5'-phosphate (XMP), the first committed and rate-limiting step in the de novo synthesis of guanine nucleotides, and therefore plays an important role in the regulation of cell growth.</text>
</comment>
<dbReference type="SUPFAM" id="SSF51412">
    <property type="entry name" value="Inosine monophosphate dehydrogenase (IMPDH)"/>
    <property type="match status" value="1"/>
</dbReference>
<dbReference type="GO" id="GO:0006177">
    <property type="term" value="P:GMP biosynthetic process"/>
    <property type="evidence" value="ECO:0007669"/>
    <property type="project" value="UniProtKB-UniRule"/>
</dbReference>
<evidence type="ECO:0000313" key="22">
    <source>
        <dbReference type="EMBL" id="ASP27876.1"/>
    </source>
</evidence>
<dbReference type="EMBL" id="CP022535">
    <property type="protein sequence ID" value="ASP27876.1"/>
    <property type="molecule type" value="Genomic_DNA"/>
</dbReference>
<dbReference type="Pfam" id="PF00478">
    <property type="entry name" value="IMPDH"/>
    <property type="match status" value="1"/>
</dbReference>
<reference evidence="22 23" key="1">
    <citation type="submission" date="2017-07" db="EMBL/GenBank/DDBJ databases">
        <title>Complete genome sequence of Spiroplasma corruscae EC-1 (DSM 19793).</title>
        <authorList>
            <person name="Tsai Y.-M."/>
            <person name="Lo W.-S."/>
            <person name="Kuo C.-H."/>
        </authorList>
    </citation>
    <scope>NUCLEOTIDE SEQUENCE [LARGE SCALE GENOMIC DNA]</scope>
    <source>
        <strain evidence="22 23">EC-1</strain>
    </source>
</reference>
<name>A0A222EMY9_9MOLU</name>
<dbReference type="GO" id="GO:0000166">
    <property type="term" value="F:nucleotide binding"/>
    <property type="evidence" value="ECO:0007669"/>
    <property type="project" value="UniProtKB-UniRule"/>
</dbReference>
<dbReference type="EC" id="1.1.1.205" evidence="13 20"/>
<feature type="binding site" description="in other chain" evidence="13 17">
    <location>
        <position position="324"/>
    </location>
    <ligand>
        <name>K(+)</name>
        <dbReference type="ChEBI" id="CHEBI:29103"/>
        <note>ligand shared between two tetrameric partners</note>
    </ligand>
</feature>
<keyword evidence="8 13" id="KW-0630">Potassium</keyword>
<evidence type="ECO:0000256" key="2">
    <source>
        <dbReference type="ARBA" id="ARBA00005502"/>
    </source>
</evidence>
<accession>A0A222EMY9</accession>
<dbReference type="GO" id="GO:0006183">
    <property type="term" value="P:GTP biosynthetic process"/>
    <property type="evidence" value="ECO:0007669"/>
    <property type="project" value="TreeGrafter"/>
</dbReference>
<dbReference type="Pfam" id="PF00571">
    <property type="entry name" value="CBS"/>
    <property type="match status" value="2"/>
</dbReference>
<dbReference type="AlphaFoldDB" id="A0A222EMY9"/>
<evidence type="ECO:0000256" key="18">
    <source>
        <dbReference type="PROSITE-ProRule" id="PRU00703"/>
    </source>
</evidence>
<evidence type="ECO:0000256" key="19">
    <source>
        <dbReference type="RuleBase" id="RU003927"/>
    </source>
</evidence>
<feature type="domain" description="CBS" evidence="21">
    <location>
        <begin position="178"/>
        <end position="235"/>
    </location>
</feature>
<proteinExistence type="inferred from homology"/>
<dbReference type="InterPro" id="IPR005990">
    <property type="entry name" value="IMP_DH"/>
</dbReference>
<evidence type="ECO:0000256" key="14">
    <source>
        <dbReference type="PIRSR" id="PIRSR000130-1"/>
    </source>
</evidence>
<dbReference type="PROSITE" id="PS51371">
    <property type="entry name" value="CBS"/>
    <property type="match status" value="2"/>
</dbReference>
<dbReference type="PIRSF" id="PIRSF000130">
    <property type="entry name" value="IMPDH"/>
    <property type="match status" value="1"/>
</dbReference>
<evidence type="ECO:0000256" key="15">
    <source>
        <dbReference type="PIRSR" id="PIRSR000130-2"/>
    </source>
</evidence>
<keyword evidence="6 13" id="KW-0332">GMP biosynthesis</keyword>
<feature type="binding site" evidence="13 15">
    <location>
        <position position="437"/>
    </location>
    <ligand>
        <name>IMP</name>
        <dbReference type="ChEBI" id="CHEBI:58053"/>
    </ligand>
</feature>
<evidence type="ECO:0000256" key="17">
    <source>
        <dbReference type="PIRSR" id="PIRSR000130-4"/>
    </source>
</evidence>
<dbReference type="GO" id="GO:0003938">
    <property type="term" value="F:IMP dehydrogenase activity"/>
    <property type="evidence" value="ECO:0007669"/>
    <property type="project" value="UniProtKB-UniRule"/>
</dbReference>
<feature type="binding site" evidence="13">
    <location>
        <position position="491"/>
    </location>
    <ligand>
        <name>K(+)</name>
        <dbReference type="ChEBI" id="CHEBI:29103"/>
        <note>ligand shared between two tetrameric partners</note>
    </ligand>
</feature>